<feature type="region of interest" description="Disordered" evidence="1">
    <location>
        <begin position="62"/>
        <end position="110"/>
    </location>
</feature>
<dbReference type="EMBL" id="IACL01084149">
    <property type="protein sequence ID" value="LAB10907.1"/>
    <property type="molecule type" value="Transcribed_RNA"/>
</dbReference>
<dbReference type="AlphaFoldDB" id="A0A2D4KQ86"/>
<protein>
    <submittedName>
        <fullName evidence="2">Uncharacterized protein</fullName>
    </submittedName>
</protein>
<accession>A0A2D4KQ86</accession>
<reference evidence="2" key="2">
    <citation type="submission" date="2017-11" db="EMBL/GenBank/DDBJ databases">
        <title>Coralsnake Venomics: Analyses of Venom Gland Transcriptomes and Proteomes of Six Brazilian Taxa.</title>
        <authorList>
            <person name="Aird S.D."/>
            <person name="Jorge da Silva N."/>
            <person name="Qiu L."/>
            <person name="Villar-Briones A."/>
            <person name="Aparecida-Saddi V."/>
            <person name="Campos-Telles M.P."/>
            <person name="Grau M."/>
            <person name="Mikheyev A.S."/>
        </authorList>
    </citation>
    <scope>NUCLEOTIDE SEQUENCE</scope>
    <source>
        <tissue evidence="2">Venom_gland</tissue>
    </source>
</reference>
<dbReference type="EMBL" id="IACL01084148">
    <property type="protein sequence ID" value="LAB10906.1"/>
    <property type="molecule type" value="Transcribed_RNA"/>
</dbReference>
<sequence length="110" mass="12701">MNSNASKCIIQEELLPSSKNSCHKSKRVIWGRNDREGLLISSIWHAVHLRNKEMYRPKLSQVLKKSPKENEIKYSKRRMQRQSPTIPTSLHWGIHAPNPGSRVQGRGMES</sequence>
<evidence type="ECO:0000313" key="2">
    <source>
        <dbReference type="EMBL" id="LAB10907.1"/>
    </source>
</evidence>
<evidence type="ECO:0000256" key="1">
    <source>
        <dbReference type="SAM" id="MobiDB-lite"/>
    </source>
</evidence>
<name>A0A2D4KQ86_9SAUR</name>
<proteinExistence type="predicted"/>
<organism evidence="2">
    <name type="scientific">Micrurus paraensis</name>
    <dbReference type="NCBI Taxonomy" id="1970185"/>
    <lineage>
        <taxon>Eukaryota</taxon>
        <taxon>Metazoa</taxon>
        <taxon>Chordata</taxon>
        <taxon>Craniata</taxon>
        <taxon>Vertebrata</taxon>
        <taxon>Euteleostomi</taxon>
        <taxon>Lepidosauria</taxon>
        <taxon>Squamata</taxon>
        <taxon>Bifurcata</taxon>
        <taxon>Unidentata</taxon>
        <taxon>Episquamata</taxon>
        <taxon>Toxicofera</taxon>
        <taxon>Serpentes</taxon>
        <taxon>Colubroidea</taxon>
        <taxon>Elapidae</taxon>
        <taxon>Elapinae</taxon>
        <taxon>Micrurus</taxon>
    </lineage>
</organism>
<reference evidence="2" key="1">
    <citation type="submission" date="2017-07" db="EMBL/GenBank/DDBJ databases">
        <authorList>
            <person name="Mikheyev A."/>
            <person name="Grau M."/>
        </authorList>
    </citation>
    <scope>NUCLEOTIDE SEQUENCE</scope>
    <source>
        <tissue evidence="2">Venom_gland</tissue>
    </source>
</reference>